<evidence type="ECO:0000313" key="2">
    <source>
        <dbReference type="Proteomes" id="UP001149860"/>
    </source>
</evidence>
<dbReference type="Proteomes" id="UP001149860">
    <property type="component" value="Chromosome"/>
</dbReference>
<proteinExistence type="predicted"/>
<dbReference type="EMBL" id="CP168151">
    <property type="protein sequence ID" value="XFD39179.1"/>
    <property type="molecule type" value="Genomic_DNA"/>
</dbReference>
<reference evidence="1" key="1">
    <citation type="submission" date="2024-08" db="EMBL/GenBank/DDBJ databases">
        <title>Lentilactobacillus sp. nov., isolated from tree bark.</title>
        <authorList>
            <person name="Phuengjayaem S."/>
            <person name="Tanasupawat S."/>
        </authorList>
    </citation>
    <scope>NUCLEOTIDE SEQUENCE</scope>
    <source>
        <strain evidence="1">SPB1-3</strain>
    </source>
</reference>
<protein>
    <submittedName>
        <fullName evidence="1">Tyrosine-protein phosphatase</fullName>
    </submittedName>
</protein>
<name>A0ACD5DCR6_9LACO</name>
<gene>
    <name evidence="1" type="ORF">O0236_007015</name>
</gene>
<accession>A0ACD5DCR6</accession>
<keyword evidence="2" id="KW-1185">Reference proteome</keyword>
<sequence>MTQEITNFRSLGGYQAQSGTVREDKLFRSGQLNGLSSQQIDYLANQLKISRIVDMRGAEEREQFPDSTWADVNYQAIDILKDATKNNASLSRMITNGGNVYDNMMMTYEQLADSNSAITGYQKFLKDVSTNDEPLIFHCFAGKDRTGVGAALILKTLGVDDSEIFDDYLKTNELRKTANQQILDSIKNQATDEELLAVSQALKVNTDYLAHFFETVNNHAGSFEDYLHTTLQLDKDFENRMFEMYVK</sequence>
<organism evidence="1 2">
    <name type="scientific">Lentilactobacillus terminaliae</name>
    <dbReference type="NCBI Taxonomy" id="3003483"/>
    <lineage>
        <taxon>Bacteria</taxon>
        <taxon>Bacillati</taxon>
        <taxon>Bacillota</taxon>
        <taxon>Bacilli</taxon>
        <taxon>Lactobacillales</taxon>
        <taxon>Lactobacillaceae</taxon>
        <taxon>Lentilactobacillus</taxon>
    </lineage>
</organism>
<evidence type="ECO:0000313" key="1">
    <source>
        <dbReference type="EMBL" id="XFD39179.1"/>
    </source>
</evidence>